<protein>
    <submittedName>
        <fullName evidence="1">Uncharacterized protein</fullName>
    </submittedName>
</protein>
<evidence type="ECO:0000313" key="1">
    <source>
        <dbReference type="EMBL" id="GAX90892.1"/>
    </source>
</evidence>
<accession>A0A292YE11</accession>
<organism evidence="1 2">
    <name type="scientific">Effusibacillus lacus</name>
    <dbReference type="NCBI Taxonomy" id="1348429"/>
    <lineage>
        <taxon>Bacteria</taxon>
        <taxon>Bacillati</taxon>
        <taxon>Bacillota</taxon>
        <taxon>Bacilli</taxon>
        <taxon>Bacillales</taxon>
        <taxon>Alicyclobacillaceae</taxon>
        <taxon>Effusibacillus</taxon>
    </lineage>
</organism>
<evidence type="ECO:0000313" key="2">
    <source>
        <dbReference type="Proteomes" id="UP000217785"/>
    </source>
</evidence>
<dbReference type="EMBL" id="BDUF01000068">
    <property type="protein sequence ID" value="GAX90892.1"/>
    <property type="molecule type" value="Genomic_DNA"/>
</dbReference>
<comment type="caution">
    <text evidence="1">The sequence shown here is derived from an EMBL/GenBank/DDBJ whole genome shotgun (WGS) entry which is preliminary data.</text>
</comment>
<dbReference type="AlphaFoldDB" id="A0A292YE11"/>
<gene>
    <name evidence="1" type="ORF">EFBL_2534</name>
</gene>
<sequence>MINHGSFIAGRTVIPMDTYQKGSPVLVSSFQPSEQIPSMPSPSPVGRGIFGDVLIAFPGHSYPKTFRF</sequence>
<keyword evidence="2" id="KW-1185">Reference proteome</keyword>
<proteinExistence type="predicted"/>
<name>A0A292YE11_9BACL</name>
<dbReference type="Proteomes" id="UP000217785">
    <property type="component" value="Unassembled WGS sequence"/>
</dbReference>
<reference evidence="2" key="1">
    <citation type="submission" date="2017-07" db="EMBL/GenBank/DDBJ databases">
        <title>Draft genome sequence of Effusibacillus lacus strain skLN1.</title>
        <authorList>
            <person name="Watanabe M."/>
            <person name="Kojima H."/>
            <person name="Fukui M."/>
        </authorList>
    </citation>
    <scope>NUCLEOTIDE SEQUENCE [LARGE SCALE GENOMIC DNA]</scope>
    <source>
        <strain evidence="2">skLN1</strain>
    </source>
</reference>